<sequence length="108" mass="12434">MSSQGALLQNYNNDIILCIEKLKKQREVICQQILKEEESKKKMENEIAILSSKLNALQESLNKKTKAKMEYDQLIQQTENAFTKILESSHTLLKMLTKEGDSLNGYLQ</sequence>
<evidence type="ECO:0000256" key="1">
    <source>
        <dbReference type="SAM" id="Coils"/>
    </source>
</evidence>
<organism evidence="2 3">
    <name type="scientific">Piromyces finnis</name>
    <dbReference type="NCBI Taxonomy" id="1754191"/>
    <lineage>
        <taxon>Eukaryota</taxon>
        <taxon>Fungi</taxon>
        <taxon>Fungi incertae sedis</taxon>
        <taxon>Chytridiomycota</taxon>
        <taxon>Chytridiomycota incertae sedis</taxon>
        <taxon>Neocallimastigomycetes</taxon>
        <taxon>Neocallimastigales</taxon>
        <taxon>Neocallimastigaceae</taxon>
        <taxon>Piromyces</taxon>
    </lineage>
</organism>
<comment type="caution">
    <text evidence="2">The sequence shown here is derived from an EMBL/GenBank/DDBJ whole genome shotgun (WGS) entry which is preliminary data.</text>
</comment>
<dbReference type="PANTHER" id="PTHR28661">
    <property type="entry name" value="SJOEGREN SYNDROME NUCLEAR AUTOANTIGEN 1"/>
    <property type="match status" value="1"/>
</dbReference>
<name>A0A1Y1VK01_9FUNG</name>
<dbReference type="AlphaFoldDB" id="A0A1Y1VK01"/>
<reference evidence="2 3" key="1">
    <citation type="submission" date="2016-08" db="EMBL/GenBank/DDBJ databases">
        <title>Genomes of anaerobic fungi encode conserved fungal cellulosomes for biomass hydrolysis.</title>
        <authorList>
            <consortium name="DOE Joint Genome Institute"/>
            <person name="Haitjema C.H."/>
            <person name="Gilmore S.P."/>
            <person name="Henske J.K."/>
            <person name="Solomon K.V."/>
            <person name="De Groot R."/>
            <person name="Kuo A."/>
            <person name="Mondo S.J."/>
            <person name="Salamov A.A."/>
            <person name="Labutti K."/>
            <person name="Zhao Z."/>
            <person name="Chiniquy J."/>
            <person name="Barry K."/>
            <person name="Brewer H.M."/>
            <person name="Purvine S.O."/>
            <person name="Wright A.T."/>
            <person name="Boxma B."/>
            <person name="Van Alen T."/>
            <person name="Hackstein J.H."/>
            <person name="Baker S.E."/>
            <person name="Grigoriev I.V."/>
            <person name="O'Malley M.A."/>
        </authorList>
    </citation>
    <scope>NUCLEOTIDE SEQUENCE [LARGE SCALE GENOMIC DNA]</scope>
    <source>
        <strain evidence="3">finn</strain>
    </source>
</reference>
<dbReference type="EMBL" id="MCFH01000006">
    <property type="protein sequence ID" value="ORX57090.1"/>
    <property type="molecule type" value="Genomic_DNA"/>
</dbReference>
<keyword evidence="2" id="KW-0282">Flagellum</keyword>
<gene>
    <name evidence="2" type="ORF">BCR36DRAFT_344908</name>
</gene>
<keyword evidence="3" id="KW-1185">Reference proteome</keyword>
<evidence type="ECO:0000313" key="3">
    <source>
        <dbReference type="Proteomes" id="UP000193719"/>
    </source>
</evidence>
<keyword evidence="2" id="KW-0969">Cilium</keyword>
<proteinExistence type="predicted"/>
<dbReference type="Proteomes" id="UP000193719">
    <property type="component" value="Unassembled WGS sequence"/>
</dbReference>
<dbReference type="PANTHER" id="PTHR28661:SF1">
    <property type="entry name" value="MICROTUBULE NUCLEATION FACTOR SSNA1"/>
    <property type="match status" value="1"/>
</dbReference>
<evidence type="ECO:0000313" key="2">
    <source>
        <dbReference type="EMBL" id="ORX57090.1"/>
    </source>
</evidence>
<accession>A0A1Y1VK01</accession>
<protein>
    <submittedName>
        <fullName evidence="2">Putative 13 kDa deflagellation-inducible protein</fullName>
    </submittedName>
</protein>
<dbReference type="InterPro" id="IPR033362">
    <property type="entry name" value="SSNA1_fam"/>
</dbReference>
<keyword evidence="1" id="KW-0175">Coiled coil</keyword>
<dbReference type="GO" id="GO:0036064">
    <property type="term" value="C:ciliary basal body"/>
    <property type="evidence" value="ECO:0007669"/>
    <property type="project" value="TreeGrafter"/>
</dbReference>
<feature type="coiled-coil region" evidence="1">
    <location>
        <begin position="19"/>
        <end position="77"/>
    </location>
</feature>
<dbReference type="OrthoDB" id="295355at2759"/>
<dbReference type="STRING" id="1754191.A0A1Y1VK01"/>
<keyword evidence="2" id="KW-0966">Cell projection</keyword>
<reference evidence="2 3" key="2">
    <citation type="submission" date="2016-08" db="EMBL/GenBank/DDBJ databases">
        <title>Pervasive Adenine N6-methylation of Active Genes in Fungi.</title>
        <authorList>
            <consortium name="DOE Joint Genome Institute"/>
            <person name="Mondo S.J."/>
            <person name="Dannebaum R.O."/>
            <person name="Kuo R.C."/>
            <person name="Labutti K."/>
            <person name="Haridas S."/>
            <person name="Kuo A."/>
            <person name="Salamov A."/>
            <person name="Ahrendt S.R."/>
            <person name="Lipzen A."/>
            <person name="Sullivan W."/>
            <person name="Andreopoulos W.B."/>
            <person name="Clum A."/>
            <person name="Lindquist E."/>
            <person name="Daum C."/>
            <person name="Ramamoorthy G.K."/>
            <person name="Gryganskyi A."/>
            <person name="Culley D."/>
            <person name="Magnuson J.K."/>
            <person name="James T.Y."/>
            <person name="O'Malley M.A."/>
            <person name="Stajich J.E."/>
            <person name="Spatafora J.W."/>
            <person name="Visel A."/>
            <person name="Grigoriev I.V."/>
        </authorList>
    </citation>
    <scope>NUCLEOTIDE SEQUENCE [LARGE SCALE GENOMIC DNA]</scope>
    <source>
        <strain evidence="3">finn</strain>
    </source>
</reference>